<feature type="non-terminal residue" evidence="2">
    <location>
        <position position="1"/>
    </location>
</feature>
<dbReference type="AlphaFoldDB" id="A0A0V0GW16"/>
<keyword evidence="1" id="KW-0812">Transmembrane</keyword>
<evidence type="ECO:0000256" key="1">
    <source>
        <dbReference type="SAM" id="Phobius"/>
    </source>
</evidence>
<reference evidence="2" key="1">
    <citation type="submission" date="2015-12" db="EMBL/GenBank/DDBJ databases">
        <title>Gene expression during late stages of embryo sac development: a critical building block for successful pollen-pistil interactions.</title>
        <authorList>
            <person name="Liu Y."/>
            <person name="Joly V."/>
            <person name="Sabar M."/>
            <person name="Matton D.P."/>
        </authorList>
    </citation>
    <scope>NUCLEOTIDE SEQUENCE</scope>
</reference>
<accession>A0A0V0GW16</accession>
<evidence type="ECO:0000313" key="2">
    <source>
        <dbReference type="EMBL" id="JAP12093.1"/>
    </source>
</evidence>
<feature type="transmembrane region" description="Helical" evidence="1">
    <location>
        <begin position="12"/>
        <end position="37"/>
    </location>
</feature>
<name>A0A0V0GW16_SOLCH</name>
<keyword evidence="1" id="KW-0472">Membrane</keyword>
<dbReference type="EMBL" id="GEDG01030153">
    <property type="protein sequence ID" value="JAP12093.1"/>
    <property type="molecule type" value="Transcribed_RNA"/>
</dbReference>
<organism evidence="2">
    <name type="scientific">Solanum chacoense</name>
    <name type="common">Chaco potato</name>
    <dbReference type="NCBI Taxonomy" id="4108"/>
    <lineage>
        <taxon>Eukaryota</taxon>
        <taxon>Viridiplantae</taxon>
        <taxon>Streptophyta</taxon>
        <taxon>Embryophyta</taxon>
        <taxon>Tracheophyta</taxon>
        <taxon>Spermatophyta</taxon>
        <taxon>Magnoliopsida</taxon>
        <taxon>eudicotyledons</taxon>
        <taxon>Gunneridae</taxon>
        <taxon>Pentapetalae</taxon>
        <taxon>asterids</taxon>
        <taxon>lamiids</taxon>
        <taxon>Solanales</taxon>
        <taxon>Solanaceae</taxon>
        <taxon>Solanoideae</taxon>
        <taxon>Solaneae</taxon>
        <taxon>Solanum</taxon>
    </lineage>
</organism>
<keyword evidence="1" id="KW-1133">Transmembrane helix</keyword>
<protein>
    <submittedName>
        <fullName evidence="2">Putative ovule protein</fullName>
    </submittedName>
</protein>
<proteinExistence type="predicted"/>
<sequence>HIKPTKATVRSLVYALYILLQVKVNLSLVRNVAFSILERYMNQILKNLDSRFEILSSPISGFPNGSV</sequence>